<keyword evidence="1" id="KW-0175">Coiled coil</keyword>
<name>A0AAU9VKS3_9CNID</name>
<feature type="compositionally biased region" description="Polar residues" evidence="2">
    <location>
        <begin position="381"/>
        <end position="391"/>
    </location>
</feature>
<feature type="coiled-coil region" evidence="1">
    <location>
        <begin position="760"/>
        <end position="787"/>
    </location>
</feature>
<feature type="domain" description="CABIT" evidence="3">
    <location>
        <begin position="23"/>
        <end position="238"/>
    </location>
</feature>
<feature type="compositionally biased region" description="Low complexity" evidence="2">
    <location>
        <begin position="436"/>
        <end position="445"/>
    </location>
</feature>
<dbReference type="Proteomes" id="UP001159428">
    <property type="component" value="Unassembled WGS sequence"/>
</dbReference>
<reference evidence="4 5" key="1">
    <citation type="submission" date="2022-05" db="EMBL/GenBank/DDBJ databases">
        <authorList>
            <consortium name="Genoscope - CEA"/>
            <person name="William W."/>
        </authorList>
    </citation>
    <scope>NUCLEOTIDE SEQUENCE [LARGE SCALE GENOMIC DNA]</scope>
</reference>
<feature type="compositionally biased region" description="Basic and acidic residues" evidence="2">
    <location>
        <begin position="805"/>
        <end position="837"/>
    </location>
</feature>
<feature type="compositionally biased region" description="Polar residues" evidence="2">
    <location>
        <begin position="913"/>
        <end position="928"/>
    </location>
</feature>
<proteinExistence type="predicted"/>
<feature type="region of interest" description="Disordered" evidence="2">
    <location>
        <begin position="353"/>
        <end position="488"/>
    </location>
</feature>
<comment type="caution">
    <text evidence="4">The sequence shown here is derived from an EMBL/GenBank/DDBJ whole genome shotgun (WGS) entry which is preliminary data.</text>
</comment>
<gene>
    <name evidence="4" type="ORF">PMEA_00001020</name>
</gene>
<evidence type="ECO:0000256" key="2">
    <source>
        <dbReference type="SAM" id="MobiDB-lite"/>
    </source>
</evidence>
<evidence type="ECO:0000256" key="1">
    <source>
        <dbReference type="SAM" id="Coils"/>
    </source>
</evidence>
<keyword evidence="5" id="KW-1185">Reference proteome</keyword>
<evidence type="ECO:0000313" key="4">
    <source>
        <dbReference type="EMBL" id="CAH3032167.1"/>
    </source>
</evidence>
<evidence type="ECO:0000313" key="5">
    <source>
        <dbReference type="Proteomes" id="UP001159428"/>
    </source>
</evidence>
<feature type="region of interest" description="Disordered" evidence="2">
    <location>
        <begin position="304"/>
        <end position="326"/>
    </location>
</feature>
<feature type="region of interest" description="Disordered" evidence="2">
    <location>
        <begin position="912"/>
        <end position="946"/>
    </location>
</feature>
<dbReference type="EMBL" id="CALNXJ010000001">
    <property type="protein sequence ID" value="CAH3032167.1"/>
    <property type="molecule type" value="Genomic_DNA"/>
</dbReference>
<accession>A0AAU9VKS3</accession>
<dbReference type="InterPro" id="IPR025946">
    <property type="entry name" value="CABIT_dom"/>
</dbReference>
<dbReference type="AlphaFoldDB" id="A0AAU9VKS3"/>
<feature type="region of interest" description="Disordered" evidence="2">
    <location>
        <begin position="657"/>
        <end position="726"/>
    </location>
</feature>
<dbReference type="Pfam" id="PF12736">
    <property type="entry name" value="CABIT"/>
    <property type="match status" value="1"/>
</dbReference>
<feature type="region of interest" description="Disordered" evidence="2">
    <location>
        <begin position="794"/>
        <end position="848"/>
    </location>
</feature>
<feature type="compositionally biased region" description="Basic and acidic residues" evidence="2">
    <location>
        <begin position="307"/>
        <end position="323"/>
    </location>
</feature>
<evidence type="ECO:0000259" key="3">
    <source>
        <dbReference type="Pfam" id="PF12736"/>
    </source>
</evidence>
<sequence length="1144" mass="129725">MDSVSKVVPVDLSTYLRCYGSTLPKVVKITEGFYGEDTLEADQILVIYKVEKQKMLIGLDHYKQEVCIPRNSKRKVLLLPPGSEEEYNSLQELFDVHRTPYFRVLEDIPSHGISSETTLILLGGRPIRNNSVKCELIGLHNSKEIFLPIQLRGKFQPLLDAREYYLEEVLEQFQVPVNIRFVYQSQANTDPGGGLLTNPGNVCLTKETEVEMVFAALPDDQLSLYVFPRTLEIYVSCGFRLTADTSKKIKACRQSLAENEKSLKRLDRIIASSAFLSAFPVRFFELESLQPPSVALIPKKTKTTGVKPEETAMTKEPERDRSQSECISESLCQDEDDYENIETEWNAVKSVDSETLEKVADEAPPLPPKTLRQAKPPLINSDVTQIQSPETNWKPVPKSRKRLNAMSLRCQGDSNDEPASSQTQDSSSGHDLTGRSVSSQSSSSSGNDDYERGPDLPPKPLFLRALETSEERNAALGESPPPIPPRPVNSALAEGLAYLVVDVTDWKAVEERALYTDPMDDGKSFVPGGICQLNDDDNTYVDMKCKDSGLTEKYPNEASSDSDQDGTDIYEEVERNAECTSVEEKVTKIVEDYSVYTNARDDGQVFRLHDAEHLTCPLNDEPTYLEMKPDRQNLEDRKTYHEVADCTDSNAACLLNHGENPELGDGGRRDKAKAPTSFDNHSKVKEASYQEMEGPQETSEKKKTAAIETATNISGTQPRPVVTKTRHHTAIATNQRDERNFIISSPNEDDFMDFKDIQRHFKLMNELRKVNARVADLEKQVATKDELKLVEAHKQQLPAGNASQLKRDEDSKKTKSNTHDKNHNDLDSSKPFCEHSQRKAKLHKKENSIGKMQTKQTGLPSTLNLNFGPLRAKLDRGDYPISPQGQGIIDKFPTHDSNDEEDQVYEEIPENMSCGNSKRNQDDCSNTLPRHVEKEKPFNSDSDDDDDYEECCDRHFINQEPKMLHKNFDEEEFAYCDMNDIPYQSKQVEKETEPYSSDLDDDDDYEECCDRHYINHEPQMSLKNFDEDEFAYCDINDEPYQYVETNRVSERVDDEDRLGAISSKTVEVTKGDRVSRYLQLDNPSEEEDSVYVNVEDEESDSDQLKRNVLQITDKRKREATSEKISGEQETRNLHELLVSELPSV</sequence>
<feature type="compositionally biased region" description="Polar residues" evidence="2">
    <location>
        <begin position="417"/>
        <end position="430"/>
    </location>
</feature>
<protein>
    <recommendedName>
        <fullName evidence="3">CABIT domain-containing protein</fullName>
    </recommendedName>
</protein>
<organism evidence="4 5">
    <name type="scientific">Pocillopora meandrina</name>
    <dbReference type="NCBI Taxonomy" id="46732"/>
    <lineage>
        <taxon>Eukaryota</taxon>
        <taxon>Metazoa</taxon>
        <taxon>Cnidaria</taxon>
        <taxon>Anthozoa</taxon>
        <taxon>Hexacorallia</taxon>
        <taxon>Scleractinia</taxon>
        <taxon>Astrocoeniina</taxon>
        <taxon>Pocilloporidae</taxon>
        <taxon>Pocillopora</taxon>
    </lineage>
</organism>